<dbReference type="AlphaFoldDB" id="A0A923IZH3"/>
<organism evidence="2 3">
    <name type="scientific">Schaalia hyovaginalis</name>
    <dbReference type="NCBI Taxonomy" id="29316"/>
    <lineage>
        <taxon>Bacteria</taxon>
        <taxon>Bacillati</taxon>
        <taxon>Actinomycetota</taxon>
        <taxon>Actinomycetes</taxon>
        <taxon>Actinomycetales</taxon>
        <taxon>Actinomycetaceae</taxon>
        <taxon>Schaalia</taxon>
    </lineage>
</organism>
<proteinExistence type="predicted"/>
<comment type="caution">
    <text evidence="2">The sequence shown here is derived from an EMBL/GenBank/DDBJ whole genome shotgun (WGS) entry which is preliminary data.</text>
</comment>
<dbReference type="Pfam" id="PF00350">
    <property type="entry name" value="Dynamin_N"/>
    <property type="match status" value="1"/>
</dbReference>
<keyword evidence="2" id="KW-0547">Nucleotide-binding</keyword>
<dbReference type="SUPFAM" id="SSF52540">
    <property type="entry name" value="P-loop containing nucleoside triphosphate hydrolases"/>
    <property type="match status" value="1"/>
</dbReference>
<dbReference type="GO" id="GO:0005524">
    <property type="term" value="F:ATP binding"/>
    <property type="evidence" value="ECO:0007669"/>
    <property type="project" value="UniProtKB-KW"/>
</dbReference>
<protein>
    <submittedName>
        <fullName evidence="2">Energy-coupling factor transporter ATP-binding protein EcfA2</fullName>
    </submittedName>
</protein>
<dbReference type="PANTHER" id="PTHR42698">
    <property type="entry name" value="GTPASE ERA"/>
    <property type="match status" value="1"/>
</dbReference>
<keyword evidence="2" id="KW-0067">ATP-binding</keyword>
<dbReference type="InterPro" id="IPR027417">
    <property type="entry name" value="P-loop_NTPase"/>
</dbReference>
<dbReference type="Proteomes" id="UP000617426">
    <property type="component" value="Unassembled WGS sequence"/>
</dbReference>
<dbReference type="GO" id="GO:0000028">
    <property type="term" value="P:ribosomal small subunit assembly"/>
    <property type="evidence" value="ECO:0007669"/>
    <property type="project" value="TreeGrafter"/>
</dbReference>
<dbReference type="InterPro" id="IPR005662">
    <property type="entry name" value="GTPase_Era-like"/>
</dbReference>
<keyword evidence="3" id="KW-1185">Reference proteome</keyword>
<dbReference type="PANTHER" id="PTHR42698:SF1">
    <property type="entry name" value="GTPASE ERA, MITOCHONDRIAL"/>
    <property type="match status" value="1"/>
</dbReference>
<accession>A0A923IZH3</accession>
<dbReference type="GO" id="GO:0019843">
    <property type="term" value="F:rRNA binding"/>
    <property type="evidence" value="ECO:0007669"/>
    <property type="project" value="TreeGrafter"/>
</dbReference>
<gene>
    <name evidence="2" type="ORF">HD592_001309</name>
</gene>
<evidence type="ECO:0000313" key="2">
    <source>
        <dbReference type="EMBL" id="MBB6334744.1"/>
    </source>
</evidence>
<dbReference type="EMBL" id="JACHMK010000001">
    <property type="protein sequence ID" value="MBB6334744.1"/>
    <property type="molecule type" value="Genomic_DNA"/>
</dbReference>
<dbReference type="Gene3D" id="3.40.50.300">
    <property type="entry name" value="P-loop containing nucleotide triphosphate hydrolases"/>
    <property type="match status" value="1"/>
</dbReference>
<name>A0A923IZH3_9ACTO</name>
<sequence length="467" mass="49781">MKRSAEMDAIAALEDLRGALRSVLLPLGTPGAARGRDARERALRRLDDFVLPRASSLDAPLLAVVGGSTGSGKSTLVNALAGARVCASSPLRPTTRRPVLLHRGDDRSHFDSPRVLPGLVRVHRGASDPVAPAGAGSAGELEMRECPELPEGLAILDSPDVDSISDENRALARRLLDAADLWVFVTSAARYADEVPWRLLDEAAVSGITVLVVLDRVAPGAREAVAGDLRALMDRRGLERAPLLVVEESALVDGMLEPGAVAELRARLAEGAASADSRRELARIALTGAIGEVVKLAELLADAIDRASHARAEALTVVDRAEEASLARLRAATADASELRGEVLARWNEAVGAADATRLLSTSFLRARDRFGAWLRGRPAPITPVEDAIEAGLVSLVLEELHRADDEARAGWEGPEWTRRLSRSLPRAPIDEVEARALDVMSRDVVLAPARNDTVPIQEVSVQTACH</sequence>
<dbReference type="GO" id="GO:0005525">
    <property type="term" value="F:GTP binding"/>
    <property type="evidence" value="ECO:0007669"/>
    <property type="project" value="InterPro"/>
</dbReference>
<evidence type="ECO:0000313" key="3">
    <source>
        <dbReference type="Proteomes" id="UP000617426"/>
    </source>
</evidence>
<dbReference type="RefSeq" id="WP_184452703.1">
    <property type="nucleotide sequence ID" value="NZ_JACHMK010000001.1"/>
</dbReference>
<dbReference type="GO" id="GO:0043024">
    <property type="term" value="F:ribosomal small subunit binding"/>
    <property type="evidence" value="ECO:0007669"/>
    <property type="project" value="TreeGrafter"/>
</dbReference>
<dbReference type="GO" id="GO:0005829">
    <property type="term" value="C:cytosol"/>
    <property type="evidence" value="ECO:0007669"/>
    <property type="project" value="TreeGrafter"/>
</dbReference>
<feature type="domain" description="Dynamin N-terminal" evidence="1">
    <location>
        <begin position="64"/>
        <end position="200"/>
    </location>
</feature>
<reference evidence="2" key="1">
    <citation type="submission" date="2020-08" db="EMBL/GenBank/DDBJ databases">
        <title>Sequencing the genomes of 1000 actinobacteria strains.</title>
        <authorList>
            <person name="Klenk H.-P."/>
        </authorList>
    </citation>
    <scope>NUCLEOTIDE SEQUENCE</scope>
    <source>
        <strain evidence="2">DSM 10695</strain>
    </source>
</reference>
<dbReference type="InterPro" id="IPR045063">
    <property type="entry name" value="Dynamin_N"/>
</dbReference>
<evidence type="ECO:0000259" key="1">
    <source>
        <dbReference type="Pfam" id="PF00350"/>
    </source>
</evidence>